<dbReference type="EMBL" id="LNIX01000019">
    <property type="protein sequence ID" value="OXA44208.1"/>
    <property type="molecule type" value="Genomic_DNA"/>
</dbReference>
<feature type="transmembrane region" description="Helical" evidence="1">
    <location>
        <begin position="129"/>
        <end position="152"/>
    </location>
</feature>
<evidence type="ECO:0000313" key="3">
    <source>
        <dbReference type="Proteomes" id="UP000198287"/>
    </source>
</evidence>
<comment type="caution">
    <text evidence="2">The sequence shown here is derived from an EMBL/GenBank/DDBJ whole genome shotgun (WGS) entry which is preliminary data.</text>
</comment>
<feature type="transmembrane region" description="Helical" evidence="1">
    <location>
        <begin position="67"/>
        <end position="89"/>
    </location>
</feature>
<dbReference type="Proteomes" id="UP000198287">
    <property type="component" value="Unassembled WGS sequence"/>
</dbReference>
<accession>A0A226DGX8</accession>
<keyword evidence="1" id="KW-0812">Transmembrane</keyword>
<proteinExistence type="predicted"/>
<gene>
    <name evidence="2" type="ORF">Fcan01_20837</name>
</gene>
<feature type="transmembrane region" description="Helical" evidence="1">
    <location>
        <begin position="258"/>
        <end position="279"/>
    </location>
</feature>
<protein>
    <submittedName>
        <fullName evidence="2">Uncharacterized protein</fullName>
    </submittedName>
</protein>
<keyword evidence="1" id="KW-1133">Transmembrane helix</keyword>
<keyword evidence="3" id="KW-1185">Reference proteome</keyword>
<organism evidence="2 3">
    <name type="scientific">Folsomia candida</name>
    <name type="common">Springtail</name>
    <dbReference type="NCBI Taxonomy" id="158441"/>
    <lineage>
        <taxon>Eukaryota</taxon>
        <taxon>Metazoa</taxon>
        <taxon>Ecdysozoa</taxon>
        <taxon>Arthropoda</taxon>
        <taxon>Hexapoda</taxon>
        <taxon>Collembola</taxon>
        <taxon>Entomobryomorpha</taxon>
        <taxon>Isotomoidea</taxon>
        <taxon>Isotomidae</taxon>
        <taxon>Proisotominae</taxon>
        <taxon>Folsomia</taxon>
    </lineage>
</organism>
<feature type="transmembrane region" description="Helical" evidence="1">
    <location>
        <begin position="285"/>
        <end position="309"/>
    </location>
</feature>
<keyword evidence="1" id="KW-0472">Membrane</keyword>
<evidence type="ECO:0000313" key="2">
    <source>
        <dbReference type="EMBL" id="OXA44208.1"/>
    </source>
</evidence>
<reference evidence="2 3" key="1">
    <citation type="submission" date="2015-12" db="EMBL/GenBank/DDBJ databases">
        <title>The genome of Folsomia candida.</title>
        <authorList>
            <person name="Faddeeva A."/>
            <person name="Derks M.F."/>
            <person name="Anvar Y."/>
            <person name="Smit S."/>
            <person name="Van Straalen N."/>
            <person name="Roelofs D."/>
        </authorList>
    </citation>
    <scope>NUCLEOTIDE SEQUENCE [LARGE SCALE GENOMIC DNA]</scope>
    <source>
        <strain evidence="2 3">VU population</strain>
        <tissue evidence="2">Whole body</tissue>
    </source>
</reference>
<evidence type="ECO:0000256" key="1">
    <source>
        <dbReference type="SAM" id="Phobius"/>
    </source>
</evidence>
<feature type="transmembrane region" description="Helical" evidence="1">
    <location>
        <begin position="6"/>
        <end position="29"/>
    </location>
</feature>
<sequence>MPLVKALQASVILIAYITSGICRVTLFIWEKDGLLLLNGFLMFERNLVKKFRNLSPEIRKGSTLRKMVFVVATISCSSFGIIAAFQLFLSPCTPPYVVSMRTKCLNPGSSQTEEIDFFVVMAILLDASMYFHVGPVAALMIASFLMGFGACLQEYLTVISEITRLDPFHHMGSGRAFVMHRQILTSEIYRRNRKLTSGRQNFCQNCSRNFWWAVKSLTGKSNVWATRRQREFQALKSFRIYPQIQILVAMMNTMFRNFFIPAVFVIASNGIVFCLFVIIRMHGTISIAGLSYFVMLLGDFLLTVGVDLASVGDVYKKSVKVTEKWRKMEHHKGRRDGTTGRIAISLPPLKIRFGNNFVDHLTSLTVLDHCLNLTVSLLLMT</sequence>
<dbReference type="AlphaFoldDB" id="A0A226DGX8"/>
<name>A0A226DGX8_FOLCA</name>